<proteinExistence type="inferred from homology"/>
<dbReference type="STRING" id="136037.A0A067RBA8"/>
<keyword evidence="5 9" id="KW-0297">G-protein coupled receptor</keyword>
<evidence type="ECO:0000256" key="7">
    <source>
        <dbReference type="ARBA" id="ARBA00023170"/>
    </source>
</evidence>
<feature type="transmembrane region" description="Helical" evidence="11">
    <location>
        <begin position="654"/>
        <end position="673"/>
    </location>
</feature>
<evidence type="ECO:0000256" key="1">
    <source>
        <dbReference type="ARBA" id="ARBA00004141"/>
    </source>
</evidence>
<dbReference type="PANTHER" id="PTHR24235">
    <property type="entry name" value="NEUROPEPTIDE Y RECEPTOR"/>
    <property type="match status" value="1"/>
</dbReference>
<keyword evidence="6 11" id="KW-0472">Membrane</keyword>
<feature type="transmembrane region" description="Helical" evidence="11">
    <location>
        <begin position="617"/>
        <end position="633"/>
    </location>
</feature>
<evidence type="ECO:0000256" key="9">
    <source>
        <dbReference type="RuleBase" id="RU000688"/>
    </source>
</evidence>
<evidence type="ECO:0000256" key="10">
    <source>
        <dbReference type="SAM" id="MobiDB-lite"/>
    </source>
</evidence>
<keyword evidence="7 9" id="KW-0675">Receptor</keyword>
<dbReference type="Proteomes" id="UP000027135">
    <property type="component" value="Unassembled WGS sequence"/>
</dbReference>
<evidence type="ECO:0000259" key="12">
    <source>
        <dbReference type="PROSITE" id="PS50262"/>
    </source>
</evidence>
<dbReference type="InterPro" id="IPR017452">
    <property type="entry name" value="GPCR_Rhodpsn_7TM"/>
</dbReference>
<feature type="transmembrane region" description="Helical" evidence="11">
    <location>
        <begin position="704"/>
        <end position="724"/>
    </location>
</feature>
<feature type="transmembrane region" description="Helical" evidence="11">
    <location>
        <begin position="442"/>
        <end position="463"/>
    </location>
</feature>
<comment type="similarity">
    <text evidence="2 9">Belongs to the G-protein coupled receptor 1 family.</text>
</comment>
<dbReference type="EMBL" id="KK852756">
    <property type="protein sequence ID" value="KDR17076.1"/>
    <property type="molecule type" value="Genomic_DNA"/>
</dbReference>
<gene>
    <name evidence="13" type="ORF">L798_08757</name>
</gene>
<dbReference type="PROSITE" id="PS00237">
    <property type="entry name" value="G_PROTEIN_RECEP_F1_1"/>
    <property type="match status" value="1"/>
</dbReference>
<keyword evidence="14" id="KW-1185">Reference proteome</keyword>
<keyword evidence="8 9" id="KW-0807">Transducer</keyword>
<evidence type="ECO:0000313" key="13">
    <source>
        <dbReference type="EMBL" id="KDR17076.1"/>
    </source>
</evidence>
<dbReference type="InterPro" id="IPR000276">
    <property type="entry name" value="GPCR_Rhodpsn"/>
</dbReference>
<evidence type="ECO:0000256" key="5">
    <source>
        <dbReference type="ARBA" id="ARBA00023040"/>
    </source>
</evidence>
<name>A0A067RBA8_ZOONE</name>
<dbReference type="AlphaFoldDB" id="A0A067RBA8"/>
<dbReference type="PANTHER" id="PTHR24235:SF29">
    <property type="entry name" value="GH23382P"/>
    <property type="match status" value="1"/>
</dbReference>
<dbReference type="Gene3D" id="1.20.1070.10">
    <property type="entry name" value="Rhodopsin 7-helix transmembrane proteins"/>
    <property type="match status" value="2"/>
</dbReference>
<evidence type="ECO:0000256" key="2">
    <source>
        <dbReference type="ARBA" id="ARBA00010663"/>
    </source>
</evidence>
<comment type="subcellular location">
    <subcellularLocation>
        <location evidence="1">Membrane</location>
        <topology evidence="1">Multi-pass membrane protein</topology>
    </subcellularLocation>
</comment>
<sequence>MAYDASSSVVPQLKMLDDKGSNPVKARDFYLRHCIQRDSGAHLASRLIIVETVKTSGLLYGLIDEELPLAKHLLTRDIATVERAGFHPEVPVLQGPIPYSGGVLLWRIHEKWGTTDYYLSEIRGFLEAIPNMAVSCAVATCSLVEILKIIENKNKLFQLLSGFLVTMVWLVEFSTKCEADMGQSSGLGAGRGLKASMLNRLSLGGVLQNTTRCASTFRVAGRNVQERRALEVPFILLPRAFTRLTALSWEGHNIESTVDRGWLNWTTRFLKFPNVLASHRTKKRKSYPRLGAWRRDSFCPYTLRRFASVVDLCGPREFRRVALMHSAVRRARRPAWLSAARLNSGHQSRLARRSGRQEAASRSLRFCRELRAKRTLCSISCRTYAAKKLRFILRSKCKGNIMDPNFTFTSNYSYWYNSSFNISCENGPGGVDTSPCYQAAVYIMYCFIFMLALAGNGLVCHVVQSSPRMRTVTNYFIVNLAVGDILMTLFCVPFSSVSTLLLQYWPFGAEMCHTVSYSQKKYTVNFGNHTHIIFVMLKENFIFPTQLRHTSFWSKEKSIHRDAYLSDTINPTLPTAMYWGLKIQNVEVGLLGCNAVWTSRANAKLQREMLNILQSKPAVSVFVSAYTLVAISVDRYMAIMWPLKPRMSKRHAKVIIGVVWLVALGTALPILLLSNLSQPHSWYEECGRFVCEEKWDNPHYRYCYTMMLMVLQYVVPLLVLVFTYTRIAIVVWGKQIPGEAENSRDQRMARSKRKENSLWDTLKPKRKKGDSFEGKAEKISRDEKRYLGYLFYIVSVVNVPSLYLRRQCKYSTELAGRPSFNHEFPSPNNRPLKAPVAWSPRTHRPLKLMNHFVLIPYEDGIVAAIFTADTCRNALNRARKPVTTASDNRTHADDFVFNYQVRCALISFEFARSASNTNSLRLLLWRIYRQSYPQLSAPELHRFEMGLTLLHLLGAHSPRLVGLHRRRFVVGRHLHLQVVEFPLEDSMIVIKGNGPVCVQPLILGYSAAAWDKCFGGRVQIFSYNGSTVLFEVMLLMFTSVRDEIVDNTVVSGDRGALEGVLHPLEWTRKADGILTHSFNRFLYVAYQSWYRTFSRPVAWEDKTERDYDGKQEIKVETQEERYRRVYKSFPPKTLVLNINCLLGYEDFD</sequence>
<evidence type="ECO:0000256" key="3">
    <source>
        <dbReference type="ARBA" id="ARBA00022692"/>
    </source>
</evidence>
<dbReference type="PRINTS" id="PR00237">
    <property type="entry name" value="GPCRRHODOPSN"/>
</dbReference>
<evidence type="ECO:0000256" key="6">
    <source>
        <dbReference type="ARBA" id="ARBA00023136"/>
    </source>
</evidence>
<dbReference type="InParanoid" id="A0A067RBA8"/>
<dbReference type="SUPFAM" id="SSF81321">
    <property type="entry name" value="Family A G protein-coupled receptor-like"/>
    <property type="match status" value="2"/>
</dbReference>
<keyword evidence="3 9" id="KW-0812">Transmembrane</keyword>
<keyword evidence="4 11" id="KW-1133">Transmembrane helix</keyword>
<protein>
    <submittedName>
        <fullName evidence="13">Neuropeptide Y receptor</fullName>
    </submittedName>
</protein>
<evidence type="ECO:0000256" key="11">
    <source>
        <dbReference type="SAM" id="Phobius"/>
    </source>
</evidence>
<feature type="region of interest" description="Disordered" evidence="10">
    <location>
        <begin position="742"/>
        <end position="774"/>
    </location>
</feature>
<dbReference type="eggNOG" id="KOG3656">
    <property type="taxonomic scope" value="Eukaryota"/>
</dbReference>
<reference evidence="13 14" key="1">
    <citation type="journal article" date="2014" name="Nat. Commun.">
        <title>Molecular traces of alternative social organization in a termite genome.</title>
        <authorList>
            <person name="Terrapon N."/>
            <person name="Li C."/>
            <person name="Robertson H.M."/>
            <person name="Ji L."/>
            <person name="Meng X."/>
            <person name="Booth W."/>
            <person name="Chen Z."/>
            <person name="Childers C.P."/>
            <person name="Glastad K.M."/>
            <person name="Gokhale K."/>
            <person name="Gowin J."/>
            <person name="Gronenberg W."/>
            <person name="Hermansen R.A."/>
            <person name="Hu H."/>
            <person name="Hunt B.G."/>
            <person name="Huylmans A.K."/>
            <person name="Khalil S.M."/>
            <person name="Mitchell R.D."/>
            <person name="Munoz-Torres M.C."/>
            <person name="Mustard J.A."/>
            <person name="Pan H."/>
            <person name="Reese J.T."/>
            <person name="Scharf M.E."/>
            <person name="Sun F."/>
            <person name="Vogel H."/>
            <person name="Xiao J."/>
            <person name="Yang W."/>
            <person name="Yang Z."/>
            <person name="Yang Z."/>
            <person name="Zhou J."/>
            <person name="Zhu J."/>
            <person name="Brent C.S."/>
            <person name="Elsik C.G."/>
            <person name="Goodisman M.A."/>
            <person name="Liberles D.A."/>
            <person name="Roe R.M."/>
            <person name="Vargo E.L."/>
            <person name="Vilcinskas A."/>
            <person name="Wang J."/>
            <person name="Bornberg-Bauer E."/>
            <person name="Korb J."/>
            <person name="Zhang G."/>
            <person name="Liebig J."/>
        </authorList>
    </citation>
    <scope>NUCLEOTIDE SEQUENCE [LARGE SCALE GENOMIC DNA]</scope>
    <source>
        <tissue evidence="13">Whole organism</tissue>
    </source>
</reference>
<dbReference type="GO" id="GO:0016020">
    <property type="term" value="C:membrane"/>
    <property type="evidence" value="ECO:0007669"/>
    <property type="project" value="UniProtKB-SubCell"/>
</dbReference>
<evidence type="ECO:0000256" key="8">
    <source>
        <dbReference type="ARBA" id="ARBA00023224"/>
    </source>
</evidence>
<organism evidence="13 14">
    <name type="scientific">Zootermopsis nevadensis</name>
    <name type="common">Dampwood termite</name>
    <dbReference type="NCBI Taxonomy" id="136037"/>
    <lineage>
        <taxon>Eukaryota</taxon>
        <taxon>Metazoa</taxon>
        <taxon>Ecdysozoa</taxon>
        <taxon>Arthropoda</taxon>
        <taxon>Hexapoda</taxon>
        <taxon>Insecta</taxon>
        <taxon>Pterygota</taxon>
        <taxon>Neoptera</taxon>
        <taxon>Polyneoptera</taxon>
        <taxon>Dictyoptera</taxon>
        <taxon>Blattodea</taxon>
        <taxon>Blattoidea</taxon>
        <taxon>Termitoidae</taxon>
        <taxon>Termopsidae</taxon>
        <taxon>Zootermopsis</taxon>
    </lineage>
</organism>
<dbReference type="Pfam" id="PF00001">
    <property type="entry name" value="7tm_1"/>
    <property type="match status" value="2"/>
</dbReference>
<accession>A0A067RBA8</accession>
<evidence type="ECO:0000313" key="14">
    <source>
        <dbReference type="Proteomes" id="UP000027135"/>
    </source>
</evidence>
<feature type="transmembrane region" description="Helical" evidence="11">
    <location>
        <begin position="786"/>
        <end position="804"/>
    </location>
</feature>
<dbReference type="PROSITE" id="PS50262">
    <property type="entry name" value="G_PROTEIN_RECEP_F1_2"/>
    <property type="match status" value="1"/>
</dbReference>
<evidence type="ECO:0000256" key="4">
    <source>
        <dbReference type="ARBA" id="ARBA00022989"/>
    </source>
</evidence>
<dbReference type="GO" id="GO:0004930">
    <property type="term" value="F:G protein-coupled receptor activity"/>
    <property type="evidence" value="ECO:0007669"/>
    <property type="project" value="UniProtKB-KW"/>
</dbReference>
<feature type="domain" description="G-protein coupled receptors family 1 profile" evidence="12">
    <location>
        <begin position="455"/>
        <end position="799"/>
    </location>
</feature>
<feature type="transmembrane region" description="Helical" evidence="11">
    <location>
        <begin position="475"/>
        <end position="495"/>
    </location>
</feature>